<dbReference type="NCBIfam" id="NF047352">
    <property type="entry name" value="P_loop_sacsin"/>
    <property type="match status" value="1"/>
</dbReference>
<dbReference type="PANTHER" id="PTHR32387:SF0">
    <property type="entry name" value="PROTEIN NO VEIN"/>
    <property type="match status" value="1"/>
</dbReference>
<dbReference type="InterPro" id="IPR024975">
    <property type="entry name" value="NOV_C"/>
</dbReference>
<organism evidence="3 4">
    <name type="scientific">Methermicoccus shengliensis</name>
    <dbReference type="NCBI Taxonomy" id="660064"/>
    <lineage>
        <taxon>Archaea</taxon>
        <taxon>Methanobacteriati</taxon>
        <taxon>Methanobacteriota</taxon>
        <taxon>Stenosarchaea group</taxon>
        <taxon>Methanomicrobia</taxon>
        <taxon>Methanosarcinales</taxon>
        <taxon>Methermicoccaceae</taxon>
        <taxon>Methermicoccus</taxon>
    </lineage>
</organism>
<dbReference type="Proteomes" id="UP000600363">
    <property type="component" value="Unassembled WGS sequence"/>
</dbReference>
<protein>
    <recommendedName>
        <fullName evidence="5">Protein NO VEIN C-terminal domain-containing protein</fullName>
    </recommendedName>
</protein>
<dbReference type="InterPro" id="IPR036890">
    <property type="entry name" value="HATPase_C_sf"/>
</dbReference>
<dbReference type="InterPro" id="IPR052957">
    <property type="entry name" value="Auxin_embryo_med"/>
</dbReference>
<evidence type="ECO:0000313" key="4">
    <source>
        <dbReference type="Proteomes" id="UP000600363"/>
    </source>
</evidence>
<evidence type="ECO:0000259" key="2">
    <source>
        <dbReference type="Pfam" id="PF25794"/>
    </source>
</evidence>
<proteinExistence type="predicted"/>
<dbReference type="Pfam" id="PF25794">
    <property type="entry name" value="SACS"/>
    <property type="match status" value="1"/>
</dbReference>
<reference evidence="3" key="1">
    <citation type="journal article" date="2020" name="bioRxiv">
        <title>A rank-normalized archaeal taxonomy based on genome phylogeny resolves widespread incomplete and uneven classifications.</title>
        <authorList>
            <person name="Rinke C."/>
            <person name="Chuvochina M."/>
            <person name="Mussig A.J."/>
            <person name="Chaumeil P.-A."/>
            <person name="Waite D.W."/>
            <person name="Whitman W.B."/>
            <person name="Parks D.H."/>
            <person name="Hugenholtz P."/>
        </authorList>
    </citation>
    <scope>NUCLEOTIDE SEQUENCE</scope>
    <source>
        <strain evidence="3">UBA12518</strain>
    </source>
</reference>
<feature type="domain" description="Protein NO VEIN C-terminal" evidence="1">
    <location>
        <begin position="798"/>
        <end position="881"/>
    </location>
</feature>
<evidence type="ECO:0008006" key="5">
    <source>
        <dbReference type="Google" id="ProtNLM"/>
    </source>
</evidence>
<dbReference type="SUPFAM" id="SSF55874">
    <property type="entry name" value="ATPase domain of HSP90 chaperone/DNA topoisomerase II/histidine kinase"/>
    <property type="match status" value="1"/>
</dbReference>
<accession>A0A832VXR9</accession>
<sequence length="919" mass="107238">MDGKELIMKIQEEVKRQREIGGIWEGYCNLQKLASGDIWESATRYIYELLQNAEDAKAKEFRIYISKQRIKVVHNGDPFTEDDVRNICYAMSKKDPNETIGYLGVGFRSVFAVTDRQEIYSGEFMFRFDREECVREFGEDSLFYFYPYWIEQTVESIDLGKTTFVIPFKSEEFFDKSIEELKKLGASSLLFLRNIKNISIHNEEDGTTRTCSITQIGDLTPLLQNEDIKIGKFLLVEGGTATRFLVFRGVFQVPDNIRSDGETKRAKRGDVKSREISIAIQLDEQENLMPTKGYICSFFPIEERKINFLVHADFIVQAGRVALLDNKWNRWMMEKAREVAEAAYHYFQENPEKPEWVEQSLLIFEEREISEKYDDIFEKPLFEVTKNPKVICIEGNKCPLDEVIKITEETEELIKKGYIKCSDVEIISKEKKHLIRKDYPTGGRKVEELSVDKINTEEFIKAKIDKKKGIKFLIDFYPVYKKALEKRYAHYRQDQREGFIKNDLGRLLVIDRNGNIKKQNEVWIEPDMKIFDELKSKGIEVDETQILSEYTLIDKELWSRGKDYLPRVNKITQQMIVKKCILPKIKISSEHPSKDDILSWTYILKSYNSYPKDEIWVIDDNGQVRKSSEIFLSDKYNSIYCVQKFDLPNINYLSEEYLKLDNDPDGWKKFFENTSMKGYRKFDYEDYIKKEVLPVLKDGEKIKSLTDSIVINYTQAIVECEVDINEPIFVVLKDGSRAMSNSEIYFPNEYSPKQNWENQSIIGLKFISSEYIGSDVSKWKEFFKKIGVKEEASGEMIEEFGKNIVKKKFETEGYKVEPYGGKADLKATKEILTIFIEVRSKSSGDITDESLDSEKAKFAEEQKDNFYLARVINIPDAPYIYLLKNPANCEEIALEMKIPKSVIEKYSEKINAKDLIKGD</sequence>
<evidence type="ECO:0000313" key="3">
    <source>
        <dbReference type="EMBL" id="HIH70008.1"/>
    </source>
</evidence>
<dbReference type="InterPro" id="IPR058210">
    <property type="entry name" value="SACS/Nov_dom"/>
</dbReference>
<name>A0A832VXR9_9EURY</name>
<comment type="caution">
    <text evidence="3">The sequence shown here is derived from an EMBL/GenBank/DDBJ whole genome shotgun (WGS) entry which is preliminary data.</text>
</comment>
<evidence type="ECO:0000259" key="1">
    <source>
        <dbReference type="Pfam" id="PF13020"/>
    </source>
</evidence>
<feature type="domain" description="Sacsin/Nov" evidence="2">
    <location>
        <begin position="44"/>
        <end position="129"/>
    </location>
</feature>
<dbReference type="EMBL" id="DUIH01000017">
    <property type="protein sequence ID" value="HIH70008.1"/>
    <property type="molecule type" value="Genomic_DNA"/>
</dbReference>
<dbReference type="AlphaFoldDB" id="A0A832VXR9"/>
<dbReference type="PANTHER" id="PTHR32387">
    <property type="entry name" value="WU:FJ29H11"/>
    <property type="match status" value="1"/>
</dbReference>
<dbReference type="Pfam" id="PF13020">
    <property type="entry name" value="NOV_C"/>
    <property type="match status" value="1"/>
</dbReference>
<dbReference type="Gene3D" id="3.30.565.10">
    <property type="entry name" value="Histidine kinase-like ATPase, C-terminal domain"/>
    <property type="match status" value="1"/>
</dbReference>
<dbReference type="RefSeq" id="WP_276624528.1">
    <property type="nucleotide sequence ID" value="NZ_DUIH01000017.1"/>
</dbReference>
<gene>
    <name evidence="3" type="ORF">HA299_05300</name>
</gene>